<comment type="caution">
    <text evidence="9">The sequence shown here is derived from an EMBL/GenBank/DDBJ whole genome shotgun (WGS) entry which is preliminary data.</text>
</comment>
<dbReference type="Pfam" id="PF02254">
    <property type="entry name" value="TrkA_N"/>
    <property type="match status" value="1"/>
</dbReference>
<dbReference type="Gene3D" id="3.40.50.720">
    <property type="entry name" value="NAD(P)-binding Rossmann-like Domain"/>
    <property type="match status" value="1"/>
</dbReference>
<proteinExistence type="predicted"/>
<evidence type="ECO:0000313" key="9">
    <source>
        <dbReference type="EMBL" id="MBM6920045.1"/>
    </source>
</evidence>
<dbReference type="PROSITE" id="PS51202">
    <property type="entry name" value="RCK_C"/>
    <property type="match status" value="1"/>
</dbReference>
<keyword evidence="6" id="KW-0406">Ion transport</keyword>
<evidence type="ECO:0000256" key="2">
    <source>
        <dbReference type="ARBA" id="ARBA00022448"/>
    </source>
</evidence>
<evidence type="ECO:0000256" key="1">
    <source>
        <dbReference type="ARBA" id="ARBA00017378"/>
    </source>
</evidence>
<dbReference type="InterPro" id="IPR003148">
    <property type="entry name" value="RCK_N"/>
</dbReference>
<dbReference type="GO" id="GO:0015079">
    <property type="term" value="F:potassium ion transmembrane transporter activity"/>
    <property type="evidence" value="ECO:0007669"/>
    <property type="project" value="InterPro"/>
</dbReference>
<feature type="domain" description="RCK C-terminal" evidence="8">
    <location>
        <begin position="137"/>
        <end position="218"/>
    </location>
</feature>
<evidence type="ECO:0000256" key="4">
    <source>
        <dbReference type="ARBA" id="ARBA00022958"/>
    </source>
</evidence>
<keyword evidence="5" id="KW-0520">NAD</keyword>
<evidence type="ECO:0000256" key="6">
    <source>
        <dbReference type="ARBA" id="ARBA00023065"/>
    </source>
</evidence>
<accession>A0A938X5A1</accession>
<dbReference type="InterPro" id="IPR036291">
    <property type="entry name" value="NAD(P)-bd_dom_sf"/>
</dbReference>
<dbReference type="Gene3D" id="3.30.70.1450">
    <property type="entry name" value="Regulator of K+ conductance, C-terminal domain"/>
    <property type="match status" value="1"/>
</dbReference>
<keyword evidence="2" id="KW-0813">Transport</keyword>
<dbReference type="PANTHER" id="PTHR43833:SF5">
    <property type="entry name" value="TRK SYSTEM POTASSIUM UPTAKE PROTEIN TRKA"/>
    <property type="match status" value="1"/>
</dbReference>
<dbReference type="InterPro" id="IPR006036">
    <property type="entry name" value="K_uptake_TrkA"/>
</dbReference>
<evidence type="ECO:0000259" key="7">
    <source>
        <dbReference type="PROSITE" id="PS51201"/>
    </source>
</evidence>
<dbReference type="AlphaFoldDB" id="A0A938X5A1"/>
<keyword evidence="3" id="KW-0633">Potassium transport</keyword>
<reference evidence="9" key="1">
    <citation type="submission" date="2020-08" db="EMBL/GenBank/DDBJ databases">
        <authorList>
            <person name="Cejkova D."/>
            <person name="Kubasova T."/>
            <person name="Jahodarova E."/>
            <person name="Rychlik I."/>
        </authorList>
    </citation>
    <scope>NUCLEOTIDE SEQUENCE</scope>
    <source>
        <strain evidence="9">An559</strain>
    </source>
</reference>
<dbReference type="PROSITE" id="PS51201">
    <property type="entry name" value="RCK_N"/>
    <property type="match status" value="1"/>
</dbReference>
<gene>
    <name evidence="9" type="ORF">H6A12_02565</name>
</gene>
<evidence type="ECO:0000313" key="10">
    <source>
        <dbReference type="Proteomes" id="UP000774750"/>
    </source>
</evidence>
<dbReference type="Pfam" id="PF02080">
    <property type="entry name" value="TrkA_C"/>
    <property type="match status" value="1"/>
</dbReference>
<evidence type="ECO:0000256" key="5">
    <source>
        <dbReference type="ARBA" id="ARBA00023027"/>
    </source>
</evidence>
<feature type="domain" description="RCK N-terminal" evidence="7">
    <location>
        <begin position="1"/>
        <end position="117"/>
    </location>
</feature>
<dbReference type="SUPFAM" id="SSF51735">
    <property type="entry name" value="NAD(P)-binding Rossmann-fold domains"/>
    <property type="match status" value="1"/>
</dbReference>
<organism evidence="9 10">
    <name type="scientific">Merdimmobilis hominis</name>
    <dbReference type="NCBI Taxonomy" id="2897707"/>
    <lineage>
        <taxon>Bacteria</taxon>
        <taxon>Bacillati</taxon>
        <taxon>Bacillota</taxon>
        <taxon>Clostridia</taxon>
        <taxon>Eubacteriales</taxon>
        <taxon>Oscillospiraceae</taxon>
        <taxon>Merdimmobilis</taxon>
    </lineage>
</organism>
<sequence length="221" mass="23882">MRVVIVGAGKVGYYLAKTLMEHGHVPTLIDTDRTTCAFVADNLDVSVIWGDGTTTDVLKAAGTAQCDAFVSVTGQDEGNLISCQLAKQVFNVKKTIAKVNNPKNARVMRELGIDIAISSTENIASLIEHEVDTAKIKRLVAINQGEASICEAVLPPDYKLHGIRLSEIRLPSVAVIISISRGGKTIIPRGETQLLSGDKVLFLTKNDALYKVQQLLKIETL</sequence>
<dbReference type="InterPro" id="IPR036721">
    <property type="entry name" value="RCK_C_sf"/>
</dbReference>
<dbReference type="Proteomes" id="UP000774750">
    <property type="component" value="Unassembled WGS sequence"/>
</dbReference>
<dbReference type="GO" id="GO:0005886">
    <property type="term" value="C:plasma membrane"/>
    <property type="evidence" value="ECO:0007669"/>
    <property type="project" value="InterPro"/>
</dbReference>
<evidence type="ECO:0000256" key="3">
    <source>
        <dbReference type="ARBA" id="ARBA00022538"/>
    </source>
</evidence>
<dbReference type="InterPro" id="IPR006037">
    <property type="entry name" value="RCK_C"/>
</dbReference>
<dbReference type="RefSeq" id="WP_204444468.1">
    <property type="nucleotide sequence ID" value="NZ_JACJKY010000003.1"/>
</dbReference>
<dbReference type="InterPro" id="IPR050721">
    <property type="entry name" value="Trk_Ktr_HKT_K-transport"/>
</dbReference>
<dbReference type="PRINTS" id="PR00335">
    <property type="entry name" value="KUPTAKETRKA"/>
</dbReference>
<name>A0A938X5A1_9FIRM</name>
<reference evidence="9" key="2">
    <citation type="journal article" date="2021" name="Sci. Rep.">
        <title>The distribution of antibiotic resistance genes in chicken gut microbiota commensals.</title>
        <authorList>
            <person name="Juricova H."/>
            <person name="Matiasovicova J."/>
            <person name="Kubasova T."/>
            <person name="Cejkova D."/>
            <person name="Rychlik I."/>
        </authorList>
    </citation>
    <scope>NUCLEOTIDE SEQUENCE</scope>
    <source>
        <strain evidence="9">An559</strain>
    </source>
</reference>
<keyword evidence="10" id="KW-1185">Reference proteome</keyword>
<keyword evidence="4" id="KW-0630">Potassium</keyword>
<dbReference type="EMBL" id="JACJKY010000003">
    <property type="protein sequence ID" value="MBM6920045.1"/>
    <property type="molecule type" value="Genomic_DNA"/>
</dbReference>
<dbReference type="SUPFAM" id="SSF116726">
    <property type="entry name" value="TrkA C-terminal domain-like"/>
    <property type="match status" value="1"/>
</dbReference>
<protein>
    <recommendedName>
        <fullName evidence="1">Trk system potassium uptake protein TrkA</fullName>
    </recommendedName>
</protein>
<evidence type="ECO:0000259" key="8">
    <source>
        <dbReference type="PROSITE" id="PS51202"/>
    </source>
</evidence>
<dbReference type="PANTHER" id="PTHR43833">
    <property type="entry name" value="POTASSIUM CHANNEL PROTEIN 2-RELATED-RELATED"/>
    <property type="match status" value="1"/>
</dbReference>